<gene>
    <name evidence="1" type="ORF">HAV22_30535</name>
</gene>
<reference evidence="1 2" key="1">
    <citation type="submission" date="2020-03" db="EMBL/GenBank/DDBJ databases">
        <title>Genome sequence of strain Massilia sp. TW-1.</title>
        <authorList>
            <person name="Chaudhary D.K."/>
        </authorList>
    </citation>
    <scope>NUCLEOTIDE SEQUENCE [LARGE SCALE GENOMIC DNA]</scope>
    <source>
        <strain evidence="1 2">TW-1</strain>
    </source>
</reference>
<dbReference type="Proteomes" id="UP000716322">
    <property type="component" value="Unassembled WGS sequence"/>
</dbReference>
<sequence length="54" mass="6125">MMALLPYRTSFKVALLVLTLGYAVVGHKGAFGWWNCYTPLMVANYCFERLHGTI</sequence>
<evidence type="ECO:0000313" key="2">
    <source>
        <dbReference type="Proteomes" id="UP000716322"/>
    </source>
</evidence>
<dbReference type="RefSeq" id="WP_166865529.1">
    <property type="nucleotide sequence ID" value="NZ_JAAQOM010000034.1"/>
</dbReference>
<comment type="caution">
    <text evidence="1">The sequence shown here is derived from an EMBL/GenBank/DDBJ whole genome shotgun (WGS) entry which is preliminary data.</text>
</comment>
<evidence type="ECO:0000313" key="1">
    <source>
        <dbReference type="EMBL" id="NIA57971.1"/>
    </source>
</evidence>
<proteinExistence type="predicted"/>
<keyword evidence="2" id="KW-1185">Reference proteome</keyword>
<name>A0ABX0PMC7_9BURK</name>
<protein>
    <submittedName>
        <fullName evidence="1">Uncharacterized protein</fullName>
    </submittedName>
</protein>
<dbReference type="EMBL" id="JAAQOM010000034">
    <property type="protein sequence ID" value="NIA57971.1"/>
    <property type="molecule type" value="Genomic_DNA"/>
</dbReference>
<organism evidence="1 2">
    <name type="scientific">Telluria antibiotica</name>
    <dbReference type="NCBI Taxonomy" id="2717319"/>
    <lineage>
        <taxon>Bacteria</taxon>
        <taxon>Pseudomonadati</taxon>
        <taxon>Pseudomonadota</taxon>
        <taxon>Betaproteobacteria</taxon>
        <taxon>Burkholderiales</taxon>
        <taxon>Oxalobacteraceae</taxon>
        <taxon>Telluria group</taxon>
        <taxon>Telluria</taxon>
    </lineage>
</organism>
<accession>A0ABX0PMC7</accession>